<protein>
    <recommendedName>
        <fullName evidence="3">DUF2812 domain-containing protein</fullName>
    </recommendedName>
</protein>
<gene>
    <name evidence="1" type="ORF">STRIC_0592</name>
</gene>
<proteinExistence type="predicted"/>
<sequence length="115" mass="13782">MKKIHFFAYDLEKEEAWINRIQSKGYVLEKVGIFLPLYTFKRSKESEERLVRLDYRKFKDYETYEDYQSLFEDCGWKHLSGSLTSGVHYFQRVDPQATSDIFSDLSSTLETKERV</sequence>
<dbReference type="RefSeq" id="WP_008090738.1">
    <property type="nucleotide sequence ID" value="NZ_AEUX02000008.1"/>
</dbReference>
<evidence type="ECO:0008006" key="3">
    <source>
        <dbReference type="Google" id="ProtNLM"/>
    </source>
</evidence>
<keyword evidence="2" id="KW-1185">Reference proteome</keyword>
<dbReference type="EMBL" id="AEUX02000008">
    <property type="protein sequence ID" value="EHI68703.1"/>
    <property type="molecule type" value="Genomic_DNA"/>
</dbReference>
<dbReference type="Proteomes" id="UP000003330">
    <property type="component" value="Unassembled WGS sequence"/>
</dbReference>
<accession>G5K6A5</accession>
<dbReference type="Pfam" id="PF11193">
    <property type="entry name" value="DUF2812"/>
    <property type="match status" value="1"/>
</dbReference>
<reference evidence="1 2" key="1">
    <citation type="journal article" date="2014" name="Int. J. Syst. Evol. Microbiol.">
        <title>Phylogenomics and the dynamic genome evolution of the genus Streptococcus.</title>
        <authorList>
            <consortium name="The Broad Institute Genome Sequencing Platform"/>
            <person name="Richards V.P."/>
            <person name="Palmer S.R."/>
            <person name="Pavinski Bitar P.D."/>
            <person name="Qin X."/>
            <person name="Weinstock G.M."/>
            <person name="Highlander S.K."/>
            <person name="Town C.D."/>
            <person name="Burne R.A."/>
            <person name="Stanhope M.J."/>
        </authorList>
    </citation>
    <scope>NUCLEOTIDE SEQUENCE [LARGE SCALE GENOMIC DNA]</scope>
    <source>
        <strain evidence="1 2">707-05</strain>
    </source>
</reference>
<dbReference type="STRING" id="764299.STRIC_0592"/>
<dbReference type="OrthoDB" id="8757095at2"/>
<organism evidence="1 2">
    <name type="scientific">Streptococcus ictaluri 707-05</name>
    <dbReference type="NCBI Taxonomy" id="764299"/>
    <lineage>
        <taxon>Bacteria</taxon>
        <taxon>Bacillati</taxon>
        <taxon>Bacillota</taxon>
        <taxon>Bacilli</taxon>
        <taxon>Lactobacillales</taxon>
        <taxon>Streptococcaceae</taxon>
        <taxon>Streptococcus</taxon>
    </lineage>
</organism>
<comment type="caution">
    <text evidence="1">The sequence shown here is derived from an EMBL/GenBank/DDBJ whole genome shotgun (WGS) entry which is preliminary data.</text>
</comment>
<dbReference type="InterPro" id="IPR021359">
    <property type="entry name" value="DUF2812"/>
</dbReference>
<name>G5K6A5_9STRE</name>
<dbReference type="AlphaFoldDB" id="G5K6A5"/>
<evidence type="ECO:0000313" key="2">
    <source>
        <dbReference type="Proteomes" id="UP000003330"/>
    </source>
</evidence>
<evidence type="ECO:0000313" key="1">
    <source>
        <dbReference type="EMBL" id="EHI68703.1"/>
    </source>
</evidence>